<evidence type="ECO:0000313" key="5">
    <source>
        <dbReference type="EMBL" id="SMF47441.1"/>
    </source>
</evidence>
<dbReference type="GO" id="GO:0004519">
    <property type="term" value="F:endonuclease activity"/>
    <property type="evidence" value="ECO:0007669"/>
    <property type="project" value="UniProtKB-KW"/>
</dbReference>
<dbReference type="Proteomes" id="UP000192936">
    <property type="component" value="Unassembled WGS sequence"/>
</dbReference>
<dbReference type="Gene3D" id="3.90.75.20">
    <property type="match status" value="1"/>
</dbReference>
<keyword evidence="5" id="KW-0255">Endonuclease</keyword>
<dbReference type="InterPro" id="IPR044925">
    <property type="entry name" value="His-Me_finger_sf"/>
</dbReference>
<evidence type="ECO:0000256" key="3">
    <source>
        <dbReference type="ARBA" id="ARBA00023163"/>
    </source>
</evidence>
<evidence type="ECO:0000256" key="2">
    <source>
        <dbReference type="ARBA" id="ARBA00023125"/>
    </source>
</evidence>
<protein>
    <submittedName>
        <fullName evidence="5">HNH endonuclease</fullName>
    </submittedName>
</protein>
<dbReference type="SMART" id="SM00380">
    <property type="entry name" value="AP2"/>
    <property type="match status" value="1"/>
</dbReference>
<gene>
    <name evidence="5" type="ORF">SAMN02982917_2319</name>
</gene>
<dbReference type="GO" id="GO:0003700">
    <property type="term" value="F:DNA-binding transcription factor activity"/>
    <property type="evidence" value="ECO:0007669"/>
    <property type="project" value="InterPro"/>
</dbReference>
<accession>A0A1X7F8J6</accession>
<dbReference type="AlphaFoldDB" id="A0A1X7F8J6"/>
<keyword evidence="5" id="KW-0378">Hydrolase</keyword>
<dbReference type="SUPFAM" id="SSF54060">
    <property type="entry name" value="His-Me finger endonucleases"/>
    <property type="match status" value="1"/>
</dbReference>
<proteinExistence type="predicted"/>
<reference evidence="5 6" key="1">
    <citation type="submission" date="2017-04" db="EMBL/GenBank/DDBJ databases">
        <authorList>
            <person name="Afonso C.L."/>
            <person name="Miller P.J."/>
            <person name="Scott M.A."/>
            <person name="Spackman E."/>
            <person name="Goraichik I."/>
            <person name="Dimitrov K.M."/>
            <person name="Suarez D.L."/>
            <person name="Swayne D.E."/>
        </authorList>
    </citation>
    <scope>NUCLEOTIDE SEQUENCE [LARGE SCALE GENOMIC DNA]</scope>
    <source>
        <strain evidence="5 6">A2P</strain>
    </source>
</reference>
<keyword evidence="3" id="KW-0804">Transcription</keyword>
<dbReference type="GO" id="GO:0003677">
    <property type="term" value="F:DNA binding"/>
    <property type="evidence" value="ECO:0007669"/>
    <property type="project" value="UniProtKB-KW"/>
</dbReference>
<dbReference type="InterPro" id="IPR016177">
    <property type="entry name" value="DNA-bd_dom_sf"/>
</dbReference>
<feature type="domain" description="AP2/ERF" evidence="4">
    <location>
        <begin position="86"/>
        <end position="142"/>
    </location>
</feature>
<dbReference type="RefSeq" id="WP_167393258.1">
    <property type="nucleotide sequence ID" value="NZ_FXAK01000005.1"/>
</dbReference>
<organism evidence="5 6">
    <name type="scientific">Azospirillum oryzae</name>
    <dbReference type="NCBI Taxonomy" id="286727"/>
    <lineage>
        <taxon>Bacteria</taxon>
        <taxon>Pseudomonadati</taxon>
        <taxon>Pseudomonadota</taxon>
        <taxon>Alphaproteobacteria</taxon>
        <taxon>Rhodospirillales</taxon>
        <taxon>Azospirillaceae</taxon>
        <taxon>Azospirillum</taxon>
    </lineage>
</organism>
<dbReference type="SUPFAM" id="SSF54171">
    <property type="entry name" value="DNA-binding domain"/>
    <property type="match status" value="1"/>
</dbReference>
<name>A0A1X7F8J6_9PROT</name>
<dbReference type="STRING" id="286727.SAMN02982917_2319"/>
<dbReference type="PANTHER" id="PTHR31194:SF189">
    <property type="entry name" value="AP2_ERF DOMAIN-CONTAINING PROTEIN"/>
    <property type="match status" value="1"/>
</dbReference>
<keyword evidence="5" id="KW-0540">Nuclease</keyword>
<dbReference type="EMBL" id="FXAK01000005">
    <property type="protein sequence ID" value="SMF47441.1"/>
    <property type="molecule type" value="Genomic_DNA"/>
</dbReference>
<dbReference type="PROSITE" id="PS51032">
    <property type="entry name" value="AP2_ERF"/>
    <property type="match status" value="1"/>
</dbReference>
<dbReference type="InterPro" id="IPR050913">
    <property type="entry name" value="AP2/ERF_ERF"/>
</dbReference>
<evidence type="ECO:0000259" key="4">
    <source>
        <dbReference type="PROSITE" id="PS51032"/>
    </source>
</evidence>
<dbReference type="InterPro" id="IPR036955">
    <property type="entry name" value="AP2/ERF_dom_sf"/>
</dbReference>
<keyword evidence="2" id="KW-0238">DNA-binding</keyword>
<dbReference type="InterPro" id="IPR001471">
    <property type="entry name" value="AP2/ERF_dom"/>
</dbReference>
<dbReference type="Gene3D" id="3.30.730.10">
    <property type="entry name" value="AP2/ERF domain"/>
    <property type="match status" value="1"/>
</dbReference>
<sequence length="145" mass="16531">MVDDQDFHWISQRSWYRNADGYAMCDLWGRRGGMKVLMHRLILLAPDTATVDHANGIILDNQRKNLRLASMSEQNANKPKFHGGSRFKGVHRRWDGKKWVAQIKANGEHLHLGSFETEEAAARAYNAAALKHHGAFARLNDIPKE</sequence>
<dbReference type="PANTHER" id="PTHR31194">
    <property type="entry name" value="SHN SHINE , DNA BINDING / TRANSCRIPTION FACTOR"/>
    <property type="match status" value="1"/>
</dbReference>
<keyword evidence="1" id="KW-0805">Transcription regulation</keyword>
<evidence type="ECO:0000313" key="6">
    <source>
        <dbReference type="Proteomes" id="UP000192936"/>
    </source>
</evidence>
<evidence type="ECO:0000256" key="1">
    <source>
        <dbReference type="ARBA" id="ARBA00023015"/>
    </source>
</evidence>